<dbReference type="CDD" id="cd00761">
    <property type="entry name" value="Glyco_tranf_GTA_type"/>
    <property type="match status" value="1"/>
</dbReference>
<evidence type="ECO:0000313" key="3">
    <source>
        <dbReference type="Proteomes" id="UP000184114"/>
    </source>
</evidence>
<dbReference type="Proteomes" id="UP000184114">
    <property type="component" value="Unassembled WGS sequence"/>
</dbReference>
<dbReference type="Pfam" id="PF00535">
    <property type="entry name" value="Glycos_transf_2"/>
    <property type="match status" value="1"/>
</dbReference>
<dbReference type="EMBL" id="FQTY01000001">
    <property type="protein sequence ID" value="SHE29089.1"/>
    <property type="molecule type" value="Genomic_DNA"/>
</dbReference>
<gene>
    <name evidence="2" type="ORF">SAMN02745784_00201</name>
</gene>
<organism evidence="2 3">
    <name type="scientific">Tissierella praeacuta DSM 18095</name>
    <dbReference type="NCBI Taxonomy" id="1123404"/>
    <lineage>
        <taxon>Bacteria</taxon>
        <taxon>Bacillati</taxon>
        <taxon>Bacillota</taxon>
        <taxon>Tissierellia</taxon>
        <taxon>Tissierellales</taxon>
        <taxon>Tissierellaceae</taxon>
        <taxon>Tissierella</taxon>
    </lineage>
</organism>
<dbReference type="GeneID" id="90994895"/>
<keyword evidence="3" id="KW-1185">Reference proteome</keyword>
<evidence type="ECO:0000313" key="2">
    <source>
        <dbReference type="EMBL" id="SHE29089.1"/>
    </source>
</evidence>
<dbReference type="STRING" id="1123404.SAMN02745784_00201"/>
<accession>A0A1M4SA76</accession>
<dbReference type="SUPFAM" id="SSF53448">
    <property type="entry name" value="Nucleotide-diphospho-sugar transferases"/>
    <property type="match status" value="1"/>
</dbReference>
<feature type="domain" description="Glycosyltransferase 2-like" evidence="1">
    <location>
        <begin position="7"/>
        <end position="115"/>
    </location>
</feature>
<dbReference type="AlphaFoldDB" id="A0A1M4SA76"/>
<protein>
    <submittedName>
        <fullName evidence="2">Glycosyl transferase family 2</fullName>
    </submittedName>
</protein>
<dbReference type="GO" id="GO:0016740">
    <property type="term" value="F:transferase activity"/>
    <property type="evidence" value="ECO:0007669"/>
    <property type="project" value="UniProtKB-KW"/>
</dbReference>
<reference evidence="3" key="1">
    <citation type="submission" date="2016-11" db="EMBL/GenBank/DDBJ databases">
        <authorList>
            <person name="Varghese N."/>
            <person name="Submissions S."/>
        </authorList>
    </citation>
    <scope>NUCLEOTIDE SEQUENCE [LARGE SCALE GENOMIC DNA]</scope>
    <source>
        <strain evidence="3">DSM 18095</strain>
    </source>
</reference>
<dbReference type="InterPro" id="IPR029044">
    <property type="entry name" value="Nucleotide-diphossugar_trans"/>
</dbReference>
<dbReference type="RefSeq" id="WP_072971882.1">
    <property type="nucleotide sequence ID" value="NZ_FQTY01000001.1"/>
</dbReference>
<proteinExistence type="predicted"/>
<dbReference type="Gene3D" id="3.90.550.10">
    <property type="entry name" value="Spore Coat Polysaccharide Biosynthesis Protein SpsA, Chain A"/>
    <property type="match status" value="1"/>
</dbReference>
<keyword evidence="2" id="KW-0808">Transferase</keyword>
<dbReference type="InterPro" id="IPR001173">
    <property type="entry name" value="Glyco_trans_2-like"/>
</dbReference>
<evidence type="ECO:0000259" key="1">
    <source>
        <dbReference type="Pfam" id="PF00535"/>
    </source>
</evidence>
<name>A0A1M4SA76_9FIRM</name>
<sequence>MKLGISVICSTNKTGMLENIIENFISQEYELKELIIGLNYNVANLNNLFELILPHKNIQLYNLGNKKTLGQCLNFCVEKSKYPIIAKFDDDDYYAPLYLSDTIKSLSLENVGIVGKSCTFVYFIEKKLIGIKNMSMENKYVTRVAGSTLMFKKELFKQIRFQNVNLGEDIKFCNDCLKIGYKIYSTNKYHYVYVRNKRNKHTWKIGNEYIMKQCSFLSRTEDYKKYIENSVNKTKKTYL</sequence>